<keyword evidence="2" id="KW-0472">Membrane</keyword>
<dbReference type="RefSeq" id="WP_039001852.1">
    <property type="nucleotide sequence ID" value="NZ_CP014327.1"/>
</dbReference>
<keyword evidence="4" id="KW-1185">Reference proteome</keyword>
<keyword evidence="2" id="KW-0812">Transmembrane</keyword>
<feature type="region of interest" description="Disordered" evidence="1">
    <location>
        <begin position="549"/>
        <end position="568"/>
    </location>
</feature>
<gene>
    <name evidence="3" type="ORF">RC74_08465</name>
</gene>
<dbReference type="KEGG" id="hat:RC74_08465"/>
<keyword evidence="2" id="KW-1133">Transmembrane helix</keyword>
<organism evidence="3 4">
    <name type="scientific">Falsihalocynthiibacter arcticus</name>
    <dbReference type="NCBI Taxonomy" id="1579316"/>
    <lineage>
        <taxon>Bacteria</taxon>
        <taxon>Pseudomonadati</taxon>
        <taxon>Pseudomonadota</taxon>
        <taxon>Alphaproteobacteria</taxon>
        <taxon>Rhodobacterales</taxon>
        <taxon>Roseobacteraceae</taxon>
        <taxon>Falsihalocynthiibacter</taxon>
    </lineage>
</organism>
<dbReference type="AlphaFoldDB" id="A0A126UYZ1"/>
<dbReference type="NCBIfam" id="TIGR02302">
    <property type="entry name" value="aProt_lowcomp"/>
    <property type="match status" value="1"/>
</dbReference>
<feature type="compositionally biased region" description="Polar residues" evidence="1">
    <location>
        <begin position="650"/>
        <end position="665"/>
    </location>
</feature>
<feature type="transmembrane region" description="Helical" evidence="2">
    <location>
        <begin position="33"/>
        <end position="52"/>
    </location>
</feature>
<dbReference type="Pfam" id="PF13779">
    <property type="entry name" value="DUF4175"/>
    <property type="match status" value="1"/>
</dbReference>
<evidence type="ECO:0000313" key="4">
    <source>
        <dbReference type="Proteomes" id="UP000070371"/>
    </source>
</evidence>
<name>A0A126UYZ1_9RHOB</name>
<feature type="compositionally biased region" description="Basic and acidic residues" evidence="1">
    <location>
        <begin position="828"/>
        <end position="847"/>
    </location>
</feature>
<evidence type="ECO:0000313" key="3">
    <source>
        <dbReference type="EMBL" id="AML51278.1"/>
    </source>
</evidence>
<feature type="compositionally biased region" description="Basic and acidic residues" evidence="1">
    <location>
        <begin position="728"/>
        <end position="741"/>
    </location>
</feature>
<evidence type="ECO:0000256" key="2">
    <source>
        <dbReference type="SAM" id="Phobius"/>
    </source>
</evidence>
<feature type="compositionally biased region" description="Acidic residues" evidence="1">
    <location>
        <begin position="742"/>
        <end position="752"/>
    </location>
</feature>
<evidence type="ECO:0000256" key="1">
    <source>
        <dbReference type="SAM" id="MobiDB-lite"/>
    </source>
</evidence>
<protein>
    <recommendedName>
        <fullName evidence="5">TIGR02302 family protein</fullName>
    </recommendedName>
</protein>
<reference evidence="3 4" key="1">
    <citation type="submission" date="2016-02" db="EMBL/GenBank/DDBJ databases">
        <title>Complete genome sequence of Halocynthiibacter arcticus PAMC 20958t from arctic marine sediment.</title>
        <authorList>
            <person name="Lee Y.M."/>
            <person name="Baek K."/>
            <person name="Lee H.K."/>
            <person name="Shin S.C."/>
        </authorList>
    </citation>
    <scope>NUCLEOTIDE SEQUENCE [LARGE SCALE GENOMIC DNA]</scope>
    <source>
        <strain evidence="3">PAMC 20958</strain>
    </source>
</reference>
<dbReference type="Proteomes" id="UP000070371">
    <property type="component" value="Chromosome"/>
</dbReference>
<accession>A0A126UYZ1</accession>
<evidence type="ECO:0008006" key="5">
    <source>
        <dbReference type="Google" id="ProtNLM"/>
    </source>
</evidence>
<feature type="transmembrane region" description="Helical" evidence="2">
    <location>
        <begin position="58"/>
        <end position="81"/>
    </location>
</feature>
<dbReference type="InterPro" id="IPR012683">
    <property type="entry name" value="CHP02302_TM"/>
</dbReference>
<dbReference type="STRING" id="1579316.RC74_08465"/>
<proteinExistence type="predicted"/>
<feature type="region of interest" description="Disordered" evidence="1">
    <location>
        <begin position="650"/>
        <end position="847"/>
    </location>
</feature>
<feature type="compositionally biased region" description="Basic and acidic residues" evidence="1">
    <location>
        <begin position="758"/>
        <end position="770"/>
    </location>
</feature>
<dbReference type="EMBL" id="CP014327">
    <property type="protein sequence ID" value="AML51278.1"/>
    <property type="molecule type" value="Genomic_DNA"/>
</dbReference>
<sequence>MKSADAQNNLSKRLRWPLRFTWAGLVAERFLRAFWPVYSLVFTLVAAFLFGVQERLPFVVVVGLLAAVSVLLLATLVRAVARFRFPHRSESLARLDSTLVGQPLAALTDAQTVGLDDPASRAVWEAHLRRMEAKTASAQAPWPDLRLADRDPNGLRLMAVTALLAAVIFGAPKYFGSVTILSDNLLAGQGEAGAQWEGWIQPPSYTGKPTLYLNDLIARSDLQVPEGSVIALRFYDESSANSLKQNIGTLPTTAQASADFGGTTSLSLSVERSGDLSIKGAYGGDWSIEMLADAAPEVRLSAPPVATLDGELRQEFRASDDYGVAAGTLRVTLDLSAVDRRYGLHAEPDPQEDLVLDLPLAFSAESADFTETAVEDFAPNLWAGLPVTLALQVEDDLEQTSAVEILETTLPKRKFFHPLAASVVEARRDILWARSNGLRAEQVLRAVMHVPQDMNLDESGFLMLRVALQRLAMANIDGLNPQEQTMIADALWEIALRIEDGGLEDAKARLERAQDRLAEAMERGASDEEIAELMHELREAMDDYVKQLAQTSEPNPDQQSAQNQDSTDVTQDEIDALMDQIQDLMEQGRMAEAQQLLEMLREMMENMQVTQGGEGNGPQTPAERAMEDLQETLRDQQDLSDEAFRNLQERYNPSTPQGQDPSAQPSEDGQEGEGATGEQQLGEGGGKGNEETDQGQPGGSESLAQRQQALRDELSRQEQALGEGSDGGSREALDRAGRAMEEAENALEDEDIPLALDRQSEAIEELREGMRALGQAMAEDSNSAEGEDGQTAQGEGRDGGDPLGRAPGTSGASRSDSPFADGENPYGRARELLDELRRREGDKTRPDQELEYLRRLIDQF</sequence>